<feature type="domain" description="HTH tetR-type" evidence="6">
    <location>
        <begin position="7"/>
        <end position="66"/>
    </location>
</feature>
<evidence type="ECO:0000313" key="7">
    <source>
        <dbReference type="EMBL" id="OZI61145.1"/>
    </source>
</evidence>
<proteinExistence type="predicted"/>
<comment type="caution">
    <text evidence="7">The sequence shown here is derived from an EMBL/GenBank/DDBJ whole genome shotgun (WGS) entry which is preliminary data.</text>
</comment>
<dbReference type="PROSITE" id="PS01081">
    <property type="entry name" value="HTH_TETR_1"/>
    <property type="match status" value="1"/>
</dbReference>
<dbReference type="InterPro" id="IPR001647">
    <property type="entry name" value="HTH_TetR"/>
</dbReference>
<protein>
    <submittedName>
        <fullName evidence="7">TetR family transcriptional regulator</fullName>
    </submittedName>
</protein>
<dbReference type="RefSeq" id="WP_094842553.1">
    <property type="nucleotide sequence ID" value="NZ_NEVS01000004.1"/>
</dbReference>
<dbReference type="SUPFAM" id="SSF46689">
    <property type="entry name" value="Homeodomain-like"/>
    <property type="match status" value="1"/>
</dbReference>
<dbReference type="Pfam" id="PF00440">
    <property type="entry name" value="TetR_N"/>
    <property type="match status" value="1"/>
</dbReference>
<keyword evidence="1" id="KW-0678">Repressor</keyword>
<gene>
    <name evidence="7" type="ORF">CAL28_17545</name>
</gene>
<dbReference type="InterPro" id="IPR023772">
    <property type="entry name" value="DNA-bd_HTH_TetR-type_CS"/>
</dbReference>
<name>A0A261UHT7_9BORD</name>
<accession>A0A261UHT7</accession>
<keyword evidence="3 5" id="KW-0238">DNA-binding</keyword>
<sequence>MARPRSEDKREAILAAAAEALAVDGVAATTARIAKLAGVAEGTVFTYFANKDALLNELYVSLKAGLREAMMTDFPRRASLARRVRHAWDAYLDWGLAHPDGRRALRQLDVSGRIDAQHRAAGAEGFSEIRTMLSERAAGAKESPTEAAKVFTGALFTSLAETAMEFIARDAANIDVYRDRGFKALWAILQAD</sequence>
<feature type="DNA-binding region" description="H-T-H motif" evidence="5">
    <location>
        <begin position="29"/>
        <end position="48"/>
    </location>
</feature>
<organism evidence="7 8">
    <name type="scientific">Bordetella genomosp. 11</name>
    <dbReference type="NCBI Taxonomy" id="1416808"/>
    <lineage>
        <taxon>Bacteria</taxon>
        <taxon>Pseudomonadati</taxon>
        <taxon>Pseudomonadota</taxon>
        <taxon>Betaproteobacteria</taxon>
        <taxon>Burkholderiales</taxon>
        <taxon>Alcaligenaceae</taxon>
        <taxon>Bordetella</taxon>
    </lineage>
</organism>
<keyword evidence="8" id="KW-1185">Reference proteome</keyword>
<dbReference type="Gene3D" id="1.10.357.10">
    <property type="entry name" value="Tetracycline Repressor, domain 2"/>
    <property type="match status" value="1"/>
</dbReference>
<dbReference type="PROSITE" id="PS50977">
    <property type="entry name" value="HTH_TETR_2"/>
    <property type="match status" value="1"/>
</dbReference>
<evidence type="ECO:0000256" key="5">
    <source>
        <dbReference type="PROSITE-ProRule" id="PRU00335"/>
    </source>
</evidence>
<dbReference type="AlphaFoldDB" id="A0A261UHT7"/>
<evidence type="ECO:0000256" key="2">
    <source>
        <dbReference type="ARBA" id="ARBA00023015"/>
    </source>
</evidence>
<reference evidence="8" key="1">
    <citation type="submission" date="2017-05" db="EMBL/GenBank/DDBJ databases">
        <title>Complete and WGS of Bordetella genogroups.</title>
        <authorList>
            <person name="Spilker T."/>
            <person name="Lipuma J."/>
        </authorList>
    </citation>
    <scope>NUCLEOTIDE SEQUENCE [LARGE SCALE GENOMIC DNA]</scope>
    <source>
        <strain evidence="8">AU8856</strain>
    </source>
</reference>
<keyword evidence="2" id="KW-0805">Transcription regulation</keyword>
<dbReference type="GO" id="GO:0003677">
    <property type="term" value="F:DNA binding"/>
    <property type="evidence" value="ECO:0007669"/>
    <property type="project" value="UniProtKB-UniRule"/>
</dbReference>
<evidence type="ECO:0000313" key="8">
    <source>
        <dbReference type="Proteomes" id="UP000215767"/>
    </source>
</evidence>
<evidence type="ECO:0000259" key="6">
    <source>
        <dbReference type="PROSITE" id="PS50977"/>
    </source>
</evidence>
<dbReference type="OrthoDB" id="63332at2"/>
<evidence type="ECO:0000256" key="4">
    <source>
        <dbReference type="ARBA" id="ARBA00023163"/>
    </source>
</evidence>
<dbReference type="InterPro" id="IPR050109">
    <property type="entry name" value="HTH-type_TetR-like_transc_reg"/>
</dbReference>
<dbReference type="InterPro" id="IPR009057">
    <property type="entry name" value="Homeodomain-like_sf"/>
</dbReference>
<keyword evidence="4" id="KW-0804">Transcription</keyword>
<evidence type="ECO:0000256" key="1">
    <source>
        <dbReference type="ARBA" id="ARBA00022491"/>
    </source>
</evidence>
<dbReference type="Proteomes" id="UP000215767">
    <property type="component" value="Unassembled WGS sequence"/>
</dbReference>
<dbReference type="PANTHER" id="PTHR30055:SF222">
    <property type="entry name" value="REGULATORY PROTEIN"/>
    <property type="match status" value="1"/>
</dbReference>
<evidence type="ECO:0000256" key="3">
    <source>
        <dbReference type="ARBA" id="ARBA00023125"/>
    </source>
</evidence>
<dbReference type="EMBL" id="NEVS01000004">
    <property type="protein sequence ID" value="OZI61145.1"/>
    <property type="molecule type" value="Genomic_DNA"/>
</dbReference>
<dbReference type="PANTHER" id="PTHR30055">
    <property type="entry name" value="HTH-TYPE TRANSCRIPTIONAL REGULATOR RUTR"/>
    <property type="match status" value="1"/>
</dbReference>
<dbReference type="PRINTS" id="PR00455">
    <property type="entry name" value="HTHTETR"/>
</dbReference>